<dbReference type="GO" id="GO:0042393">
    <property type="term" value="F:histone binding"/>
    <property type="evidence" value="ECO:0007669"/>
    <property type="project" value="TreeGrafter"/>
</dbReference>
<proteinExistence type="predicted"/>
<dbReference type="InterPro" id="IPR027417">
    <property type="entry name" value="P-loop_NTPase"/>
</dbReference>
<dbReference type="GO" id="GO:0016887">
    <property type="term" value="F:ATP hydrolysis activity"/>
    <property type="evidence" value="ECO:0007669"/>
    <property type="project" value="TreeGrafter"/>
</dbReference>
<evidence type="ECO:0000256" key="5">
    <source>
        <dbReference type="ARBA" id="ARBA00023125"/>
    </source>
</evidence>
<evidence type="ECO:0000313" key="9">
    <source>
        <dbReference type="EMBL" id="KIM75107.1"/>
    </source>
</evidence>
<dbReference type="InParanoid" id="A0A0C3BCV9"/>
<evidence type="ECO:0000256" key="1">
    <source>
        <dbReference type="ARBA" id="ARBA00004123"/>
    </source>
</evidence>
<evidence type="ECO:0000259" key="8">
    <source>
        <dbReference type="Pfam" id="PF00176"/>
    </source>
</evidence>
<dbReference type="OrthoDB" id="5857104at2759"/>
<dbReference type="GO" id="GO:0003677">
    <property type="term" value="F:DNA binding"/>
    <property type="evidence" value="ECO:0007669"/>
    <property type="project" value="UniProtKB-KW"/>
</dbReference>
<feature type="compositionally biased region" description="Pro residues" evidence="7">
    <location>
        <begin position="1"/>
        <end position="10"/>
    </location>
</feature>
<dbReference type="InterPro" id="IPR000330">
    <property type="entry name" value="SNF2_N"/>
</dbReference>
<dbReference type="Proteomes" id="UP000054166">
    <property type="component" value="Unassembled WGS sequence"/>
</dbReference>
<evidence type="ECO:0000256" key="4">
    <source>
        <dbReference type="ARBA" id="ARBA00022840"/>
    </source>
</evidence>
<dbReference type="HOGENOM" id="CLU_1489544_0_0_1"/>
<reference evidence="10" key="2">
    <citation type="submission" date="2015-01" db="EMBL/GenBank/DDBJ databases">
        <title>Evolutionary Origins and Diversification of the Mycorrhizal Mutualists.</title>
        <authorList>
            <consortium name="DOE Joint Genome Institute"/>
            <consortium name="Mycorrhizal Genomics Consortium"/>
            <person name="Kohler A."/>
            <person name="Kuo A."/>
            <person name="Nagy L.G."/>
            <person name="Floudas D."/>
            <person name="Copeland A."/>
            <person name="Barry K.W."/>
            <person name="Cichocki N."/>
            <person name="Veneault-Fourrey C."/>
            <person name="LaButti K."/>
            <person name="Lindquist E.A."/>
            <person name="Lipzen A."/>
            <person name="Lundell T."/>
            <person name="Morin E."/>
            <person name="Murat C."/>
            <person name="Riley R."/>
            <person name="Ohm R."/>
            <person name="Sun H."/>
            <person name="Tunlid A."/>
            <person name="Henrissat B."/>
            <person name="Grigoriev I.V."/>
            <person name="Hibbett D.S."/>
            <person name="Martin F."/>
        </authorList>
    </citation>
    <scope>NUCLEOTIDE SEQUENCE [LARGE SCALE GENOMIC DNA]</scope>
    <source>
        <strain evidence="10">F 1598</strain>
    </source>
</reference>
<keyword evidence="3" id="KW-0347">Helicase</keyword>
<evidence type="ECO:0000256" key="2">
    <source>
        <dbReference type="ARBA" id="ARBA00022741"/>
    </source>
</evidence>
<dbReference type="AlphaFoldDB" id="A0A0C3BCV9"/>
<evidence type="ECO:0000313" key="10">
    <source>
        <dbReference type="Proteomes" id="UP000054166"/>
    </source>
</evidence>
<dbReference type="GO" id="GO:0004386">
    <property type="term" value="F:helicase activity"/>
    <property type="evidence" value="ECO:0007669"/>
    <property type="project" value="UniProtKB-KW"/>
</dbReference>
<evidence type="ECO:0000256" key="7">
    <source>
        <dbReference type="SAM" id="MobiDB-lite"/>
    </source>
</evidence>
<keyword evidence="10" id="KW-1185">Reference proteome</keyword>
<protein>
    <recommendedName>
        <fullName evidence="8">SNF2 N-terminal domain-containing protein</fullName>
    </recommendedName>
</protein>
<keyword evidence="5" id="KW-0238">DNA-binding</keyword>
<accession>A0A0C3BCV9</accession>
<keyword evidence="2" id="KW-0547">Nucleotide-binding</keyword>
<dbReference type="GO" id="GO:0006338">
    <property type="term" value="P:chromatin remodeling"/>
    <property type="evidence" value="ECO:0007669"/>
    <property type="project" value="TreeGrafter"/>
</dbReference>
<feature type="domain" description="SNF2 N-terminal" evidence="8">
    <location>
        <begin position="90"/>
        <end position="143"/>
    </location>
</feature>
<dbReference type="PANTHER" id="PTHR45685:SF1">
    <property type="entry name" value="HELICASE SRCAP"/>
    <property type="match status" value="1"/>
</dbReference>
<dbReference type="Gene3D" id="3.40.50.10810">
    <property type="entry name" value="Tandem AAA-ATPase domain"/>
    <property type="match status" value="1"/>
</dbReference>
<dbReference type="PANTHER" id="PTHR45685">
    <property type="entry name" value="HELICASE SRCAP-RELATED"/>
    <property type="match status" value="1"/>
</dbReference>
<keyword evidence="6" id="KW-0010">Activator</keyword>
<feature type="region of interest" description="Disordered" evidence="7">
    <location>
        <begin position="1"/>
        <end position="45"/>
    </location>
</feature>
<dbReference type="STRING" id="765440.A0A0C3BCV9"/>
<evidence type="ECO:0000256" key="6">
    <source>
        <dbReference type="ARBA" id="ARBA00023159"/>
    </source>
</evidence>
<dbReference type="SUPFAM" id="SSF52540">
    <property type="entry name" value="P-loop containing nucleoside triphosphate hydrolases"/>
    <property type="match status" value="1"/>
</dbReference>
<reference evidence="9 10" key="1">
    <citation type="submission" date="2014-04" db="EMBL/GenBank/DDBJ databases">
        <authorList>
            <consortium name="DOE Joint Genome Institute"/>
            <person name="Kuo A."/>
            <person name="Tarkka M."/>
            <person name="Buscot F."/>
            <person name="Kohler A."/>
            <person name="Nagy L.G."/>
            <person name="Floudas D."/>
            <person name="Copeland A."/>
            <person name="Barry K.W."/>
            <person name="Cichocki N."/>
            <person name="Veneault-Fourrey C."/>
            <person name="LaButti K."/>
            <person name="Lindquist E.A."/>
            <person name="Lipzen A."/>
            <person name="Lundell T."/>
            <person name="Morin E."/>
            <person name="Murat C."/>
            <person name="Sun H."/>
            <person name="Tunlid A."/>
            <person name="Henrissat B."/>
            <person name="Grigoriev I.V."/>
            <person name="Hibbett D.S."/>
            <person name="Martin F."/>
            <person name="Nordberg H.P."/>
            <person name="Cantor M.N."/>
            <person name="Hua S.X."/>
        </authorList>
    </citation>
    <scope>NUCLEOTIDE SEQUENCE [LARGE SCALE GENOMIC DNA]</scope>
    <source>
        <strain evidence="9 10">F 1598</strain>
    </source>
</reference>
<keyword evidence="4" id="KW-0067">ATP-binding</keyword>
<keyword evidence="3" id="KW-0378">Hydrolase</keyword>
<comment type="subcellular location">
    <subcellularLocation>
        <location evidence="1">Nucleus</location>
    </subcellularLocation>
</comment>
<gene>
    <name evidence="9" type="ORF">PILCRDRAFT_688535</name>
</gene>
<dbReference type="GO" id="GO:0000812">
    <property type="term" value="C:Swr1 complex"/>
    <property type="evidence" value="ECO:0007669"/>
    <property type="project" value="TreeGrafter"/>
</dbReference>
<name>A0A0C3BCV9_PILCF</name>
<evidence type="ECO:0000256" key="3">
    <source>
        <dbReference type="ARBA" id="ARBA00022806"/>
    </source>
</evidence>
<dbReference type="GO" id="GO:0005524">
    <property type="term" value="F:ATP binding"/>
    <property type="evidence" value="ECO:0007669"/>
    <property type="project" value="UniProtKB-KW"/>
</dbReference>
<organism evidence="9 10">
    <name type="scientific">Piloderma croceum (strain F 1598)</name>
    <dbReference type="NCBI Taxonomy" id="765440"/>
    <lineage>
        <taxon>Eukaryota</taxon>
        <taxon>Fungi</taxon>
        <taxon>Dikarya</taxon>
        <taxon>Basidiomycota</taxon>
        <taxon>Agaricomycotina</taxon>
        <taxon>Agaricomycetes</taxon>
        <taxon>Agaricomycetidae</taxon>
        <taxon>Atheliales</taxon>
        <taxon>Atheliaceae</taxon>
        <taxon>Piloderma</taxon>
    </lineage>
</organism>
<dbReference type="InterPro" id="IPR038718">
    <property type="entry name" value="SNF2-like_sf"/>
</dbReference>
<dbReference type="Pfam" id="PF00176">
    <property type="entry name" value="SNF2-rel_dom"/>
    <property type="match status" value="1"/>
</dbReference>
<sequence>MGIIASPPPALDDVSTPDLALQSPDPVETMEDGEINTEPQPPTLEDGVWKEEEDNLVLDYFKSFAVTLVIWDPESKVQTPILLQGTLHSYQQSGLEWLASLHSNNLDGILADKMGLGKTIQTIVLLVHLACDQGIWGPHLIVSSGSFPGSCLIDCFVTDVTPLVPTSVGLTHQKCQWLTCQ</sequence>
<dbReference type="EMBL" id="KN833051">
    <property type="protein sequence ID" value="KIM75107.1"/>
    <property type="molecule type" value="Genomic_DNA"/>
</dbReference>
<dbReference type="InterPro" id="IPR050520">
    <property type="entry name" value="INO80/SWR1_helicase"/>
</dbReference>